<accession>C0PNH7</accession>
<protein>
    <submittedName>
        <fullName evidence="1">Uncharacterized protein</fullName>
    </submittedName>
</protein>
<dbReference type="AlphaFoldDB" id="C0PNH7"/>
<name>C0PNH7_MAIZE</name>
<organism evidence="1">
    <name type="scientific">Zea mays</name>
    <name type="common">Maize</name>
    <dbReference type="NCBI Taxonomy" id="4577"/>
    <lineage>
        <taxon>Eukaryota</taxon>
        <taxon>Viridiplantae</taxon>
        <taxon>Streptophyta</taxon>
        <taxon>Embryophyta</taxon>
        <taxon>Tracheophyta</taxon>
        <taxon>Spermatophyta</taxon>
        <taxon>Magnoliopsida</taxon>
        <taxon>Liliopsida</taxon>
        <taxon>Poales</taxon>
        <taxon>Poaceae</taxon>
        <taxon>PACMAD clade</taxon>
        <taxon>Panicoideae</taxon>
        <taxon>Andropogonodae</taxon>
        <taxon>Andropogoneae</taxon>
        <taxon>Tripsacinae</taxon>
        <taxon>Zea</taxon>
    </lineage>
</organism>
<reference evidence="1" key="2">
    <citation type="submission" date="2012-06" db="EMBL/GenBank/DDBJ databases">
        <authorList>
            <person name="Yu Y."/>
            <person name="Currie J."/>
            <person name="Lomeli R."/>
            <person name="Angelova A."/>
            <person name="Collura K."/>
            <person name="Wissotski M."/>
            <person name="Campos D."/>
            <person name="Kudrna D."/>
            <person name="Golser W."/>
            <person name="Ashely E."/>
            <person name="Descour A."/>
            <person name="Fernandes J."/>
            <person name="Soderlund C."/>
            <person name="Walbot V."/>
        </authorList>
    </citation>
    <scope>NUCLEOTIDE SEQUENCE</scope>
    <source>
        <strain evidence="1">B73</strain>
    </source>
</reference>
<reference evidence="1" key="1">
    <citation type="journal article" date="2009" name="PLoS Genet.">
        <title>Sequencing, mapping, and analysis of 27,455 maize full-length cDNAs.</title>
        <authorList>
            <person name="Soderlund C."/>
            <person name="Descour A."/>
            <person name="Kudrna D."/>
            <person name="Bomhoff M."/>
            <person name="Boyd L."/>
            <person name="Currie J."/>
            <person name="Angelova A."/>
            <person name="Collura K."/>
            <person name="Wissotski M."/>
            <person name="Ashley E."/>
            <person name="Morrow D."/>
            <person name="Fernandes J."/>
            <person name="Walbot V."/>
            <person name="Yu Y."/>
        </authorList>
    </citation>
    <scope>NUCLEOTIDE SEQUENCE</scope>
    <source>
        <strain evidence="1">B73</strain>
    </source>
</reference>
<dbReference type="EMBL" id="BT069846">
    <property type="protein sequence ID" value="ACN36743.1"/>
    <property type="molecule type" value="mRNA"/>
</dbReference>
<evidence type="ECO:0000313" key="1">
    <source>
        <dbReference type="EMBL" id="ACN36743.1"/>
    </source>
</evidence>
<proteinExistence type="evidence at transcript level"/>
<sequence>MGCGSCCDCDCGGVHVRCATYLFAEDCGSCSCCDCGSCSCFLMKSSKTKPNVTGTPKGSFGSQAQSIWWCSSPAKGRKITSAPGVGRQRRPPSCRHEARWAARECSHALRWESGG</sequence>